<name>A0A0R1UH73_9LACO</name>
<proteinExistence type="predicted"/>
<gene>
    <name evidence="2" type="ORF">FC43_GL001434</name>
</gene>
<sequence length="344" mass="39151">MDFPEAMKQERRWCAWFYHDDPQHPDDTHKRKKVPHNLNSPRCTGLASSVGPSTWGTYQQALNTYTFAQANPERAKVMNYGGPGFMVGGGWCFLDLDNIPNEIDDYSPDQDSLINQLLDLLGDTYCEVSQSGLGLHFIFKVDDTVEQFSTKQHGRELYTSGRLIALTGKALDDDLPLKISTISQPMWQQLHQLLFGEYAPPDQTGNSDFSNTELSHGVLSDTGVAVIDSIMQSTDAKRFNWWLTADLPVESTNVTGKQFPDENGQLINYDPSAQDMACCNMLAYWVRQVTGDYDSRLIDEVFKQTNLYRPKWDRMDGGGTYGQRTIKQAIDHKRQQLERYMRGY</sequence>
<evidence type="ECO:0000313" key="2">
    <source>
        <dbReference type="EMBL" id="KRL89986.1"/>
    </source>
</evidence>
<dbReference type="Proteomes" id="UP000050816">
    <property type="component" value="Unassembled WGS sequence"/>
</dbReference>
<dbReference type="PATRIC" id="fig|1423760.3.peg.1506"/>
<dbReference type="AlphaFoldDB" id="A0A0R1UH73"/>
<comment type="caution">
    <text evidence="2">The sequence shown here is derived from an EMBL/GenBank/DDBJ whole genome shotgun (WGS) entry which is preliminary data.</text>
</comment>
<reference evidence="2 3" key="1">
    <citation type="journal article" date="2015" name="Genome Announc.">
        <title>Expanding the biotechnology potential of lactobacilli through comparative genomics of 213 strains and associated genera.</title>
        <authorList>
            <person name="Sun Z."/>
            <person name="Harris H.M."/>
            <person name="McCann A."/>
            <person name="Guo C."/>
            <person name="Argimon S."/>
            <person name="Zhang W."/>
            <person name="Yang X."/>
            <person name="Jeffery I.B."/>
            <person name="Cooney J.C."/>
            <person name="Kagawa T.F."/>
            <person name="Liu W."/>
            <person name="Song Y."/>
            <person name="Salvetti E."/>
            <person name="Wrobel A."/>
            <person name="Rasinkangas P."/>
            <person name="Parkhill J."/>
            <person name="Rea M.C."/>
            <person name="O'Sullivan O."/>
            <person name="Ritari J."/>
            <person name="Douillard F.P."/>
            <person name="Paul Ross R."/>
            <person name="Yang R."/>
            <person name="Briner A.E."/>
            <person name="Felis G.E."/>
            <person name="de Vos W.M."/>
            <person name="Barrangou R."/>
            <person name="Klaenhammer T.R."/>
            <person name="Caufield P.W."/>
            <person name="Cui Y."/>
            <person name="Zhang H."/>
            <person name="O'Toole P.W."/>
        </authorList>
    </citation>
    <scope>NUCLEOTIDE SEQUENCE [LARGE SCALE GENOMIC DNA]</scope>
    <source>
        <strain evidence="2 3">DSM 15946</strain>
    </source>
</reference>
<feature type="domain" description="NrS-1 polymerase-like HBD" evidence="1">
    <location>
        <begin position="272"/>
        <end position="335"/>
    </location>
</feature>
<evidence type="ECO:0000313" key="3">
    <source>
        <dbReference type="Proteomes" id="UP000050816"/>
    </source>
</evidence>
<organism evidence="2 3">
    <name type="scientific">Limosilactobacillus ingluviei DSM 15946</name>
    <dbReference type="NCBI Taxonomy" id="1423760"/>
    <lineage>
        <taxon>Bacteria</taxon>
        <taxon>Bacillati</taxon>
        <taxon>Bacillota</taxon>
        <taxon>Bacilli</taxon>
        <taxon>Lactobacillales</taxon>
        <taxon>Lactobacillaceae</taxon>
        <taxon>Limosilactobacillus</taxon>
    </lineage>
</organism>
<dbReference type="InterPro" id="IPR054468">
    <property type="entry name" value="NrSPol-like_HBD"/>
</dbReference>
<dbReference type="RefSeq" id="WP_056954621.1">
    <property type="nucleotide sequence ID" value="NZ_AZFK01000038.1"/>
</dbReference>
<dbReference type="EMBL" id="AZFK01000038">
    <property type="protein sequence ID" value="KRL89986.1"/>
    <property type="molecule type" value="Genomic_DNA"/>
</dbReference>
<evidence type="ECO:0000259" key="1">
    <source>
        <dbReference type="Pfam" id="PF22763"/>
    </source>
</evidence>
<accession>A0A0R1UH73</accession>
<dbReference type="Pfam" id="PF22763">
    <property type="entry name" value="NrS1-1_pol-like_HBD"/>
    <property type="match status" value="1"/>
</dbReference>
<protein>
    <recommendedName>
        <fullName evidence="1">NrS-1 polymerase-like HBD domain-containing protein</fullName>
    </recommendedName>
</protein>